<gene>
    <name evidence="2" type="ORF">EXIGLDRAFT_766338</name>
</gene>
<proteinExistence type="predicted"/>
<reference evidence="2 3" key="1">
    <citation type="journal article" date="2016" name="Mol. Biol. Evol.">
        <title>Comparative Genomics of Early-Diverging Mushroom-Forming Fungi Provides Insights into the Origins of Lignocellulose Decay Capabilities.</title>
        <authorList>
            <person name="Nagy L.G."/>
            <person name="Riley R."/>
            <person name="Tritt A."/>
            <person name="Adam C."/>
            <person name="Daum C."/>
            <person name="Floudas D."/>
            <person name="Sun H."/>
            <person name="Yadav J.S."/>
            <person name="Pangilinan J."/>
            <person name="Larsson K.H."/>
            <person name="Matsuura K."/>
            <person name="Barry K."/>
            <person name="Labutti K."/>
            <person name="Kuo R."/>
            <person name="Ohm R.A."/>
            <person name="Bhattacharya S.S."/>
            <person name="Shirouzu T."/>
            <person name="Yoshinaga Y."/>
            <person name="Martin F.M."/>
            <person name="Grigoriev I.V."/>
            <person name="Hibbett D.S."/>
        </authorList>
    </citation>
    <scope>NUCLEOTIDE SEQUENCE [LARGE SCALE GENOMIC DNA]</scope>
    <source>
        <strain evidence="2 3">HHB12029</strain>
    </source>
</reference>
<feature type="compositionally biased region" description="Low complexity" evidence="1">
    <location>
        <begin position="349"/>
        <end position="359"/>
    </location>
</feature>
<feature type="region of interest" description="Disordered" evidence="1">
    <location>
        <begin position="323"/>
        <end position="359"/>
    </location>
</feature>
<evidence type="ECO:0000313" key="2">
    <source>
        <dbReference type="EMBL" id="KZV95327.1"/>
    </source>
</evidence>
<accession>A0A165JTY7</accession>
<organism evidence="2 3">
    <name type="scientific">Exidia glandulosa HHB12029</name>
    <dbReference type="NCBI Taxonomy" id="1314781"/>
    <lineage>
        <taxon>Eukaryota</taxon>
        <taxon>Fungi</taxon>
        <taxon>Dikarya</taxon>
        <taxon>Basidiomycota</taxon>
        <taxon>Agaricomycotina</taxon>
        <taxon>Agaricomycetes</taxon>
        <taxon>Auriculariales</taxon>
        <taxon>Exidiaceae</taxon>
        <taxon>Exidia</taxon>
    </lineage>
</organism>
<name>A0A165JTY7_EXIGL</name>
<feature type="region of interest" description="Disordered" evidence="1">
    <location>
        <begin position="401"/>
        <end position="456"/>
    </location>
</feature>
<protein>
    <submittedName>
        <fullName evidence="2">Uncharacterized protein</fullName>
    </submittedName>
</protein>
<dbReference type="EMBL" id="KV425959">
    <property type="protein sequence ID" value="KZV95327.1"/>
    <property type="molecule type" value="Genomic_DNA"/>
</dbReference>
<dbReference type="Proteomes" id="UP000077266">
    <property type="component" value="Unassembled WGS sequence"/>
</dbReference>
<evidence type="ECO:0000256" key="1">
    <source>
        <dbReference type="SAM" id="MobiDB-lite"/>
    </source>
</evidence>
<feature type="compositionally biased region" description="Basic and acidic residues" evidence="1">
    <location>
        <begin position="325"/>
        <end position="335"/>
    </location>
</feature>
<sequence length="456" mass="47646">MLRDLCLIVHRIKTYSWMTTITDDDIHLGEFISSLIILCSDLSLCSDKESRDILFQHGLIPELGACLERMLPSMPSIRSLWYGPINFIDMVDDALGFLDGQMEDKEEYLLHVAQHCVVLDWKWTQCKAVRTHLDPWQLEQRLVEEGPCTKCTEGSADKWPDGIFNLVRARSPTVEQDPQPDPPPAAPSTSLAASAPAVLLLTAYHPDVAPASSTPNALSAFRVEPGTIPNLPAATASGPMAPSVGSHPVIALLSVSPGYSVLLSASNSPSLLDRPSDTTPSLTILPRTATSTVPTPANVRAPEVSLTAKRDNIGTLVVSQTEPATRAEADFEHDPQSGAETAWSRAEETAPATPAPRVCNASAVSSPAESVSAGAVGALASSSVATGVSSASAHDVPAAGAATSRLVPEPSTDGAASAMNMSSSDPSAAPSQVGTASASLSEAAEDVDVVTASSVE</sequence>
<keyword evidence="3" id="KW-1185">Reference proteome</keyword>
<dbReference type="InParanoid" id="A0A165JTY7"/>
<feature type="compositionally biased region" description="Polar residues" evidence="1">
    <location>
        <begin position="419"/>
        <end position="440"/>
    </location>
</feature>
<evidence type="ECO:0000313" key="3">
    <source>
        <dbReference type="Proteomes" id="UP000077266"/>
    </source>
</evidence>
<dbReference type="AlphaFoldDB" id="A0A165JTY7"/>